<feature type="compositionally biased region" description="Basic and acidic residues" evidence="1">
    <location>
        <begin position="30"/>
        <end position="39"/>
    </location>
</feature>
<gene>
    <name evidence="2" type="ORF">LCGC14_1537720</name>
</gene>
<reference evidence="2" key="1">
    <citation type="journal article" date="2015" name="Nature">
        <title>Complex archaea that bridge the gap between prokaryotes and eukaryotes.</title>
        <authorList>
            <person name="Spang A."/>
            <person name="Saw J.H."/>
            <person name="Jorgensen S.L."/>
            <person name="Zaremba-Niedzwiedzka K."/>
            <person name="Martijn J."/>
            <person name="Lind A.E."/>
            <person name="van Eijk R."/>
            <person name="Schleper C."/>
            <person name="Guy L."/>
            <person name="Ettema T.J."/>
        </authorList>
    </citation>
    <scope>NUCLEOTIDE SEQUENCE</scope>
</reference>
<evidence type="ECO:0000313" key="2">
    <source>
        <dbReference type="EMBL" id="KKM60846.1"/>
    </source>
</evidence>
<sequence length="84" mass="9444">MAILIWWKQGGKSGVSSGFNRSRTASTNDASKHSVEKKSGIRNSNSKIVFKPLPIDDPVYRCPVLEKAKRILNWGSQQHHLKKV</sequence>
<feature type="region of interest" description="Disordered" evidence="1">
    <location>
        <begin position="9"/>
        <end position="41"/>
    </location>
</feature>
<accession>A0A0F9JEZ5</accession>
<evidence type="ECO:0000256" key="1">
    <source>
        <dbReference type="SAM" id="MobiDB-lite"/>
    </source>
</evidence>
<protein>
    <submittedName>
        <fullName evidence="2">Uncharacterized protein</fullName>
    </submittedName>
</protein>
<feature type="compositionally biased region" description="Polar residues" evidence="1">
    <location>
        <begin position="14"/>
        <end position="29"/>
    </location>
</feature>
<proteinExistence type="predicted"/>
<dbReference type="EMBL" id="LAZR01011598">
    <property type="protein sequence ID" value="KKM60846.1"/>
    <property type="molecule type" value="Genomic_DNA"/>
</dbReference>
<organism evidence="2">
    <name type="scientific">marine sediment metagenome</name>
    <dbReference type="NCBI Taxonomy" id="412755"/>
    <lineage>
        <taxon>unclassified sequences</taxon>
        <taxon>metagenomes</taxon>
        <taxon>ecological metagenomes</taxon>
    </lineage>
</organism>
<name>A0A0F9JEZ5_9ZZZZ</name>
<comment type="caution">
    <text evidence="2">The sequence shown here is derived from an EMBL/GenBank/DDBJ whole genome shotgun (WGS) entry which is preliminary data.</text>
</comment>
<dbReference type="AlphaFoldDB" id="A0A0F9JEZ5"/>